<evidence type="ECO:0000313" key="1">
    <source>
        <dbReference type="EMBL" id="SCC44893.1"/>
    </source>
</evidence>
<dbReference type="InterPro" id="IPR052922">
    <property type="entry name" value="Cytidylate_Kinase-2"/>
</dbReference>
<dbReference type="NCBIfam" id="NF004861">
    <property type="entry name" value="PRK06217.1"/>
    <property type="match status" value="1"/>
</dbReference>
<organism evidence="1 2">
    <name type="scientific">Chitinophaga costaii</name>
    <dbReference type="NCBI Taxonomy" id="1335309"/>
    <lineage>
        <taxon>Bacteria</taxon>
        <taxon>Pseudomonadati</taxon>
        <taxon>Bacteroidota</taxon>
        <taxon>Chitinophagia</taxon>
        <taxon>Chitinophagales</taxon>
        <taxon>Chitinophagaceae</taxon>
        <taxon>Chitinophaga</taxon>
    </lineage>
</organism>
<dbReference type="STRING" id="1335309.GA0116948_10947"/>
<dbReference type="Gene3D" id="3.40.50.300">
    <property type="entry name" value="P-loop containing nucleotide triphosphate hydrolases"/>
    <property type="match status" value="1"/>
</dbReference>
<keyword evidence="1" id="KW-0808">Transferase</keyword>
<dbReference type="PROSITE" id="PS51257">
    <property type="entry name" value="PROKAR_LIPOPROTEIN"/>
    <property type="match status" value="1"/>
</dbReference>
<sequence>MQIPLIRLNLVKDLQSQKMKIHLFGASGAGCTTQGKDLAEILNIPFFDTDDYFWAPSSIPFTKRRSPAARNELLKAALEPYDSWIVSGSLVSWGPEWKSAFDLAVFLYVPHDIRMERLRARELARYGDIFEKDVQRKRMHEEFMEWASSYDTGNVRRSLAIHTAWMNTLSCPVLTIKGDMSVAVRREIMMERIREILSQAD</sequence>
<dbReference type="InterPro" id="IPR027417">
    <property type="entry name" value="P-loop_NTPase"/>
</dbReference>
<gene>
    <name evidence="1" type="ORF">GA0116948_10947</name>
</gene>
<dbReference type="PANTHER" id="PTHR37816:SF2">
    <property type="entry name" value="DNA TOPOLOGY MODULATION PROTEIN FLAR-RELATED PROTEIN"/>
    <property type="match status" value="1"/>
</dbReference>
<proteinExistence type="predicted"/>
<dbReference type="SUPFAM" id="SSF52540">
    <property type="entry name" value="P-loop containing nucleoside triphosphate hydrolases"/>
    <property type="match status" value="1"/>
</dbReference>
<dbReference type="PANTHER" id="PTHR37816">
    <property type="entry name" value="YALI0E33011P"/>
    <property type="match status" value="1"/>
</dbReference>
<dbReference type="GO" id="GO:0016301">
    <property type="term" value="F:kinase activity"/>
    <property type="evidence" value="ECO:0007669"/>
    <property type="project" value="UniProtKB-KW"/>
</dbReference>
<reference evidence="1 2" key="1">
    <citation type="submission" date="2016-08" db="EMBL/GenBank/DDBJ databases">
        <authorList>
            <person name="Seilhamer J.J."/>
        </authorList>
    </citation>
    <scope>NUCLEOTIDE SEQUENCE [LARGE SCALE GENOMIC DNA]</scope>
    <source>
        <strain evidence="1 2">A37T2</strain>
    </source>
</reference>
<keyword evidence="1" id="KW-0418">Kinase</keyword>
<protein>
    <submittedName>
        <fullName evidence="1">Adenylate kinase</fullName>
    </submittedName>
</protein>
<dbReference type="AlphaFoldDB" id="A0A1C4EMS0"/>
<dbReference type="EMBL" id="FMAR01000009">
    <property type="protein sequence ID" value="SCC44893.1"/>
    <property type="molecule type" value="Genomic_DNA"/>
</dbReference>
<name>A0A1C4EMS0_9BACT</name>
<accession>A0A1C4EMS0</accession>
<evidence type="ECO:0000313" key="2">
    <source>
        <dbReference type="Proteomes" id="UP000242818"/>
    </source>
</evidence>
<dbReference type="Proteomes" id="UP000242818">
    <property type="component" value="Unassembled WGS sequence"/>
</dbReference>
<keyword evidence="2" id="KW-1185">Reference proteome</keyword>